<dbReference type="InterPro" id="IPR036772">
    <property type="entry name" value="SRCR-like_dom_sf"/>
</dbReference>
<dbReference type="FunFam" id="3.10.250.10:FF:000001">
    <property type="entry name" value="Lysyl oxidase 4 isoform X1"/>
    <property type="match status" value="1"/>
</dbReference>
<protein>
    <recommendedName>
        <fullName evidence="10">Soluble scavenger receptor cysteine-rich domain-containing protein SSC5D</fullName>
    </recommendedName>
</protein>
<dbReference type="PRINTS" id="PR00258">
    <property type="entry name" value="SPERACTRCPTR"/>
</dbReference>
<feature type="disulfide bond" evidence="11">
    <location>
        <begin position="272"/>
        <end position="333"/>
    </location>
</feature>
<feature type="disulfide bond" evidence="11">
    <location>
        <begin position="88"/>
        <end position="98"/>
    </location>
</feature>
<feature type="disulfide bond" evidence="11">
    <location>
        <begin position="523"/>
        <end position="533"/>
    </location>
</feature>
<evidence type="ECO:0000256" key="5">
    <source>
        <dbReference type="ARBA" id="ARBA00023157"/>
    </source>
</evidence>
<evidence type="ECO:0000256" key="6">
    <source>
        <dbReference type="ARBA" id="ARBA00023170"/>
    </source>
</evidence>
<dbReference type="GO" id="GO:0031638">
    <property type="term" value="P:zymogen activation"/>
    <property type="evidence" value="ECO:0007669"/>
    <property type="project" value="TreeGrafter"/>
</dbReference>
<reference evidence="13 14" key="1">
    <citation type="journal article" date="2010" name="PLoS Biol.">
        <title>Multi-platform next-generation sequencing of the domestic turkey (Meleagris gallopavo): genome assembly and analysis.</title>
        <authorList>
            <person name="Dalloul R.A."/>
            <person name="Long J.A."/>
            <person name="Zimin A.V."/>
            <person name="Aslam L."/>
            <person name="Beal K."/>
            <person name="Blomberg L.A."/>
            <person name="Bouffard P."/>
            <person name="Burt D.W."/>
            <person name="Crasta O."/>
            <person name="Crooijmans R.P."/>
            <person name="Cooper K."/>
            <person name="Coulombe R.A."/>
            <person name="De S."/>
            <person name="Delany M.E."/>
            <person name="Dodgson J.B."/>
            <person name="Dong J.J."/>
            <person name="Evans C."/>
            <person name="Frederickson K.M."/>
            <person name="Flicek P."/>
            <person name="Florea L."/>
            <person name="Folkerts O."/>
            <person name="Groenen M.A."/>
            <person name="Harkins T.T."/>
            <person name="Herrero J."/>
            <person name="Hoffmann S."/>
            <person name="Megens H.J."/>
            <person name="Jiang A."/>
            <person name="de Jong P."/>
            <person name="Kaiser P."/>
            <person name="Kim H."/>
            <person name="Kim K.W."/>
            <person name="Kim S."/>
            <person name="Langenberger D."/>
            <person name="Lee M.K."/>
            <person name="Lee T."/>
            <person name="Mane S."/>
            <person name="Marcais G."/>
            <person name="Marz M."/>
            <person name="McElroy A.P."/>
            <person name="Modise T."/>
            <person name="Nefedov M."/>
            <person name="Notredame C."/>
            <person name="Paton I.R."/>
            <person name="Payne W.S."/>
            <person name="Pertea G."/>
            <person name="Prickett D."/>
            <person name="Puiu D."/>
            <person name="Qioa D."/>
            <person name="Raineri E."/>
            <person name="Ruffier M."/>
            <person name="Salzberg S.L."/>
            <person name="Schatz M.C."/>
            <person name="Scheuring C."/>
            <person name="Schmidt C.J."/>
            <person name="Schroeder S."/>
            <person name="Searle S.M."/>
            <person name="Smith E.J."/>
            <person name="Smith J."/>
            <person name="Sonstegard T.S."/>
            <person name="Stadler P.F."/>
            <person name="Tafer H."/>
            <person name="Tu Z.J."/>
            <person name="Van Tassell C.P."/>
            <person name="Vilella A.J."/>
            <person name="Williams K.P."/>
            <person name="Yorke J.A."/>
            <person name="Zhang L."/>
            <person name="Zhang H.B."/>
            <person name="Zhang X."/>
            <person name="Zhang Y."/>
            <person name="Reed K.M."/>
        </authorList>
    </citation>
    <scope>NUCLEOTIDE SEQUENCE [LARGE SCALE GENOMIC DNA]</scope>
</reference>
<organism evidence="13 14">
    <name type="scientific">Meleagris gallopavo</name>
    <name type="common">Wild turkey</name>
    <dbReference type="NCBI Taxonomy" id="9103"/>
    <lineage>
        <taxon>Eukaryota</taxon>
        <taxon>Metazoa</taxon>
        <taxon>Chordata</taxon>
        <taxon>Craniata</taxon>
        <taxon>Vertebrata</taxon>
        <taxon>Euteleostomi</taxon>
        <taxon>Archelosauria</taxon>
        <taxon>Archosauria</taxon>
        <taxon>Dinosauria</taxon>
        <taxon>Saurischia</taxon>
        <taxon>Theropoda</taxon>
        <taxon>Coelurosauria</taxon>
        <taxon>Aves</taxon>
        <taxon>Neognathae</taxon>
        <taxon>Galloanserae</taxon>
        <taxon>Galliformes</taxon>
        <taxon>Phasianidae</taxon>
        <taxon>Meleagridinae</taxon>
        <taxon>Meleagris</taxon>
    </lineage>
</organism>
<name>A0A803XVR5_MELGA</name>
<feature type="domain" description="SRCR" evidence="12">
    <location>
        <begin position="129"/>
        <end position="229"/>
    </location>
</feature>
<keyword evidence="3" id="KW-0732">Signal</keyword>
<feature type="disulfide bond" evidence="11">
    <location>
        <begin position="154"/>
        <end position="218"/>
    </location>
</feature>
<dbReference type="GO" id="GO:0004252">
    <property type="term" value="F:serine-type endopeptidase activity"/>
    <property type="evidence" value="ECO:0007669"/>
    <property type="project" value="TreeGrafter"/>
</dbReference>
<keyword evidence="2" id="KW-0964">Secreted</keyword>
<feature type="disulfide bond" evidence="11">
    <location>
        <begin position="413"/>
        <end position="423"/>
    </location>
</feature>
<dbReference type="FunFam" id="3.10.250.10:FF:000007">
    <property type="entry name" value="Soluble scavenger receptor cysteine-rich domain-containing protein SSC5D"/>
    <property type="match status" value="1"/>
</dbReference>
<dbReference type="Bgee" id="ENSMGAG00000009478">
    <property type="expression patterns" value="Expressed in spleen and 10 other cell types or tissues"/>
</dbReference>
<feature type="disulfide bond" evidence="11">
    <location>
        <begin position="492"/>
        <end position="553"/>
    </location>
</feature>
<feature type="disulfide bond" evidence="11">
    <location>
        <begin position="369"/>
        <end position="433"/>
    </location>
</feature>
<evidence type="ECO:0000256" key="8">
    <source>
        <dbReference type="ARBA" id="ARBA00058074"/>
    </source>
</evidence>
<feature type="disulfide bond" evidence="11">
    <location>
        <begin position="479"/>
        <end position="543"/>
    </location>
</feature>
<evidence type="ECO:0000256" key="2">
    <source>
        <dbReference type="ARBA" id="ARBA00022525"/>
    </source>
</evidence>
<dbReference type="PROSITE" id="PS00420">
    <property type="entry name" value="SRCR_1"/>
    <property type="match status" value="2"/>
</dbReference>
<feature type="domain" description="SRCR" evidence="12">
    <location>
        <begin position="344"/>
        <end position="444"/>
    </location>
</feature>
<dbReference type="SMART" id="SM00202">
    <property type="entry name" value="SR"/>
    <property type="match status" value="5"/>
</dbReference>
<accession>A0A803XVR5</accession>
<reference evidence="13" key="3">
    <citation type="submission" date="2025-09" db="UniProtKB">
        <authorList>
            <consortium name="Ensembl"/>
        </authorList>
    </citation>
    <scope>IDENTIFICATION</scope>
</reference>
<dbReference type="PANTHER" id="PTHR48071">
    <property type="entry name" value="SRCR DOMAIN-CONTAINING PROTEIN"/>
    <property type="match status" value="1"/>
</dbReference>
<evidence type="ECO:0000256" key="11">
    <source>
        <dbReference type="PROSITE-ProRule" id="PRU00196"/>
    </source>
</evidence>
<feature type="domain" description="SRCR" evidence="12">
    <location>
        <begin position="19"/>
        <end position="119"/>
    </location>
</feature>
<feature type="disulfide bond" evidence="11">
    <location>
        <begin position="44"/>
        <end position="108"/>
    </location>
</feature>
<feature type="domain" description="SRCR" evidence="12">
    <location>
        <begin position="234"/>
        <end position="334"/>
    </location>
</feature>
<dbReference type="Pfam" id="PF00530">
    <property type="entry name" value="SRCR"/>
    <property type="match status" value="5"/>
</dbReference>
<feature type="disulfide bond" evidence="11">
    <location>
        <begin position="259"/>
        <end position="323"/>
    </location>
</feature>
<evidence type="ECO:0000256" key="4">
    <source>
        <dbReference type="ARBA" id="ARBA00022737"/>
    </source>
</evidence>
<dbReference type="Ensembl" id="ENSMGAT00000028825.1">
    <property type="protein sequence ID" value="ENSMGAP00000023611.1"/>
    <property type="gene ID" value="ENSMGAG00000009478.3"/>
</dbReference>
<keyword evidence="7" id="KW-0325">Glycoprotein</keyword>
<evidence type="ECO:0000256" key="9">
    <source>
        <dbReference type="ARBA" id="ARBA00064153"/>
    </source>
</evidence>
<dbReference type="Proteomes" id="UP000001645">
    <property type="component" value="Chromosome 1"/>
</dbReference>
<dbReference type="GO" id="GO:0005886">
    <property type="term" value="C:plasma membrane"/>
    <property type="evidence" value="ECO:0007669"/>
    <property type="project" value="TreeGrafter"/>
</dbReference>
<feature type="disulfide bond" evidence="11">
    <location>
        <begin position="167"/>
        <end position="228"/>
    </location>
</feature>
<dbReference type="FunFam" id="3.10.250.10:FF:000006">
    <property type="entry name" value="neurotrypsin isoform X2"/>
    <property type="match status" value="1"/>
</dbReference>
<feature type="disulfide bond" evidence="11">
    <location>
        <begin position="382"/>
        <end position="443"/>
    </location>
</feature>
<keyword evidence="14" id="KW-1185">Reference proteome</keyword>
<dbReference type="SUPFAM" id="SSF56487">
    <property type="entry name" value="SRCR-like"/>
    <property type="match status" value="5"/>
</dbReference>
<dbReference type="PANTHER" id="PTHR48071:SF15">
    <property type="entry name" value="SRCR DOMAIN-CONTAINING PROTEIN"/>
    <property type="match status" value="1"/>
</dbReference>
<dbReference type="GeneTree" id="ENSGT00940000164475"/>
<evidence type="ECO:0000256" key="3">
    <source>
        <dbReference type="ARBA" id="ARBA00022729"/>
    </source>
</evidence>
<feature type="disulfide bond" evidence="11">
    <location>
        <begin position="198"/>
        <end position="208"/>
    </location>
</feature>
<dbReference type="FunFam" id="3.10.250.10:FF:000002">
    <property type="entry name" value="Scavenger receptor cysteine-rich type 1 protein M130"/>
    <property type="match status" value="2"/>
</dbReference>
<dbReference type="Gene3D" id="3.10.250.10">
    <property type="entry name" value="SRCR-like domain"/>
    <property type="match status" value="5"/>
</dbReference>
<evidence type="ECO:0000313" key="13">
    <source>
        <dbReference type="Ensembl" id="ENSMGAP00000023611.1"/>
    </source>
</evidence>
<evidence type="ECO:0000259" key="12">
    <source>
        <dbReference type="PROSITE" id="PS50287"/>
    </source>
</evidence>
<evidence type="ECO:0000256" key="10">
    <source>
        <dbReference type="ARBA" id="ARBA00069168"/>
    </source>
</evidence>
<dbReference type="InterPro" id="IPR001190">
    <property type="entry name" value="SRCR"/>
</dbReference>
<reference evidence="13" key="2">
    <citation type="submission" date="2025-08" db="UniProtKB">
        <authorList>
            <consortium name="Ensembl"/>
        </authorList>
    </citation>
    <scope>IDENTIFICATION</scope>
</reference>
<proteinExistence type="predicted"/>
<feature type="disulfide bond" evidence="11">
    <location>
        <begin position="303"/>
        <end position="313"/>
    </location>
</feature>
<evidence type="ECO:0000256" key="1">
    <source>
        <dbReference type="ARBA" id="ARBA00004613"/>
    </source>
</evidence>
<comment type="subunit">
    <text evidence="9">Interacts with LGALS1 and laminin.</text>
</comment>
<sequence length="566" mass="60809">MEDASVECSESHISKIGRLQLLDGPSRCAGRVEVLHDQRWGTICDDGWDLADANVVCRQLGCGTAVLATKAAHYGRGQDTIWLDEVNCTGTEESIFDCEASAWGVNNCYHGEDAGVLCSDSGVSISMELRLVNGSTRCNGRVEVFHNDTWAALCDDGWGMSEAQVVCRQLGCGEALLAPVGSHFGQGSGQMWPGTINCTGSESALFTCKTRQWSNSTCHLRTSAGVVCSEGDQIRLVNYRSRCAGRVEILHNKQWGTVCDKNWDLLDANVVCRQLGCGRALSATGQAQFGQGSGIVWLDGVNCTGFEYSLSACLAKPWGITNCDHWADAGVVCSDSIIPEPAHLRLVNGSHHCAGQVEVFHEEMWGAVCDHGWDKKDAEVVCRQLGCGTALSASGEAHLDAGSLRVWLDNVSCEGTELSLTKCRASPWGKSSCSRGKHASVVCSGSVVSSFAPVRLVDGPGRCAGRLEVFHKEQWGTVCDDSWEFTDAAVVCRQLDCGAVISTPPRAYFGQGQGPMWLDDVNCTGTEAALSECKFKGWGIHNCYHHEVVSVVCSGKHCPSHSSKHS</sequence>
<keyword evidence="5 11" id="KW-1015">Disulfide bond</keyword>
<feature type="disulfide bond" evidence="11">
    <location>
        <begin position="57"/>
        <end position="118"/>
    </location>
</feature>
<comment type="subcellular location">
    <subcellularLocation>
        <location evidence="1">Secreted</location>
    </subcellularLocation>
</comment>
<dbReference type="AlphaFoldDB" id="A0A803XVR5"/>
<dbReference type="PROSITE" id="PS50287">
    <property type="entry name" value="SRCR_2"/>
    <property type="match status" value="5"/>
</dbReference>
<feature type="domain" description="SRCR" evidence="12">
    <location>
        <begin position="454"/>
        <end position="554"/>
    </location>
</feature>
<dbReference type="GO" id="GO:0005615">
    <property type="term" value="C:extracellular space"/>
    <property type="evidence" value="ECO:0007669"/>
    <property type="project" value="TreeGrafter"/>
</dbReference>
<comment type="function">
    <text evidence="8">Binds to extracellular matrix proteins. Binds to pathogen-associated molecular patterns (PAMPs) present on the cell walls of Gram-positive and Gram-negative bacteria and fungi, behaving as a pattern recognition receptor (PRR). Induces bacterial and fungal aggregation and subsequent inhibition of PAMP-induced cytokine release. Does not possess intrinsic bactericidal activity. May play a role in the innate defense and homeostasis of certain epithelial surfaces.</text>
</comment>
<evidence type="ECO:0000256" key="7">
    <source>
        <dbReference type="ARBA" id="ARBA00023180"/>
    </source>
</evidence>
<keyword evidence="4" id="KW-0677">Repeat</keyword>
<keyword evidence="6" id="KW-0675">Receptor</keyword>
<evidence type="ECO:0000313" key="14">
    <source>
        <dbReference type="Proteomes" id="UP000001645"/>
    </source>
</evidence>